<comment type="caution">
    <text evidence="4">The sequence shown here is derived from an EMBL/GenBank/DDBJ whole genome shotgun (WGS) entry which is preliminary data.</text>
</comment>
<sequence length="294" mass="29925">MNGRLIHTGQVVVDLVMRVPNLPTPGGDVLASTVDFMPGGGFNVMAAAARAGAPVLYAGTHGTANFAGLARSAMAAEGIALAHEPMGEGDTGIVVALVEDDGERSFITGTGAEGRLPRGLLDDIVPTGQDVVYLTGYSLLHTPNAEVLLDWLPRIGDATVLFDPGPLAGDVPGQVLTAVLSHVDILSCNATEVKTLDGESGRVETLVVRDGPAGCRVVVGERVVTVPGFAVEAVDTNGAGDAHCGVLAAELIAGTDLIEAARRANAAAAIAVTRRGPATAPTRAELDAFLDLAQ</sequence>
<name>A0A1R0KG82_9PSEU</name>
<dbReference type="PANTHER" id="PTHR10584">
    <property type="entry name" value="SUGAR KINASE"/>
    <property type="match status" value="1"/>
</dbReference>
<dbReference type="InterPro" id="IPR029056">
    <property type="entry name" value="Ribokinase-like"/>
</dbReference>
<dbReference type="STRING" id="76021.BS329_36395"/>
<dbReference type="PANTHER" id="PTHR10584:SF166">
    <property type="entry name" value="RIBOKINASE"/>
    <property type="match status" value="1"/>
</dbReference>
<dbReference type="AlphaFoldDB" id="A0A1R0KG82"/>
<feature type="domain" description="Carbohydrate kinase PfkB" evidence="3">
    <location>
        <begin position="8"/>
        <end position="279"/>
    </location>
</feature>
<organism evidence="4 5">
    <name type="scientific">Amycolatopsis coloradensis</name>
    <dbReference type="NCBI Taxonomy" id="76021"/>
    <lineage>
        <taxon>Bacteria</taxon>
        <taxon>Bacillati</taxon>
        <taxon>Actinomycetota</taxon>
        <taxon>Actinomycetes</taxon>
        <taxon>Pseudonocardiales</taxon>
        <taxon>Pseudonocardiaceae</taxon>
        <taxon>Amycolatopsis</taxon>
    </lineage>
</organism>
<evidence type="ECO:0000313" key="4">
    <source>
        <dbReference type="EMBL" id="OLZ44554.1"/>
    </source>
</evidence>
<dbReference type="Proteomes" id="UP000187486">
    <property type="component" value="Unassembled WGS sequence"/>
</dbReference>
<evidence type="ECO:0000259" key="3">
    <source>
        <dbReference type="Pfam" id="PF00294"/>
    </source>
</evidence>
<evidence type="ECO:0000256" key="1">
    <source>
        <dbReference type="ARBA" id="ARBA00022679"/>
    </source>
</evidence>
<dbReference type="Gene3D" id="3.40.1190.20">
    <property type="match status" value="1"/>
</dbReference>
<accession>A0A1R0KG82</accession>
<gene>
    <name evidence="4" type="ORF">BS329_36395</name>
</gene>
<protein>
    <submittedName>
        <fullName evidence="4">Sugar kinase</fullName>
    </submittedName>
</protein>
<keyword evidence="1" id="KW-0808">Transferase</keyword>
<dbReference type="GO" id="GO:0016301">
    <property type="term" value="F:kinase activity"/>
    <property type="evidence" value="ECO:0007669"/>
    <property type="project" value="UniProtKB-KW"/>
</dbReference>
<evidence type="ECO:0000256" key="2">
    <source>
        <dbReference type="ARBA" id="ARBA00022777"/>
    </source>
</evidence>
<dbReference type="Pfam" id="PF00294">
    <property type="entry name" value="PfkB"/>
    <property type="match status" value="1"/>
</dbReference>
<keyword evidence="5" id="KW-1185">Reference proteome</keyword>
<dbReference type="EMBL" id="MQUQ01000025">
    <property type="protein sequence ID" value="OLZ44554.1"/>
    <property type="molecule type" value="Genomic_DNA"/>
</dbReference>
<reference evidence="4 5" key="1">
    <citation type="submission" date="2016-01" db="EMBL/GenBank/DDBJ databases">
        <title>Amycolatopsis coloradensis genome sequencing and assembly.</title>
        <authorList>
            <person name="Mayilraj S."/>
        </authorList>
    </citation>
    <scope>NUCLEOTIDE SEQUENCE [LARGE SCALE GENOMIC DNA]</scope>
    <source>
        <strain evidence="4 5">DSM 44225</strain>
    </source>
</reference>
<dbReference type="InterPro" id="IPR011611">
    <property type="entry name" value="PfkB_dom"/>
</dbReference>
<evidence type="ECO:0000313" key="5">
    <source>
        <dbReference type="Proteomes" id="UP000187486"/>
    </source>
</evidence>
<dbReference type="OrthoDB" id="8578462at2"/>
<proteinExistence type="predicted"/>
<dbReference type="SUPFAM" id="SSF53613">
    <property type="entry name" value="Ribokinase-like"/>
    <property type="match status" value="1"/>
</dbReference>
<dbReference type="RefSeq" id="WP_076167451.1">
    <property type="nucleotide sequence ID" value="NZ_JBEZVB010000031.1"/>
</dbReference>
<keyword evidence="2 4" id="KW-0418">Kinase</keyword>